<dbReference type="InterPro" id="IPR011333">
    <property type="entry name" value="SKP1/BTB/POZ_sf"/>
</dbReference>
<evidence type="ECO:0000256" key="2">
    <source>
        <dbReference type="ARBA" id="ARBA00009993"/>
    </source>
</evidence>
<dbReference type="AlphaFoldDB" id="A0AAF0WLJ0"/>
<dbReference type="InterPro" id="IPR036296">
    <property type="entry name" value="SKP1-like_dim_sf"/>
</dbReference>
<feature type="compositionally biased region" description="Low complexity" evidence="4">
    <location>
        <begin position="220"/>
        <end position="231"/>
    </location>
</feature>
<dbReference type="SMART" id="SM00512">
    <property type="entry name" value="Skp1"/>
    <property type="match status" value="1"/>
</dbReference>
<sequence>MTSYVWIQTADGSIQEVEQEVAIVSPTIEYAMKSGLGSSKNNPISLVPKVRATSLSLVFDYCRFQVHRSEEEQKTFDENFLQIDARSLCELIILGNDLQLRPLIDCTCEALAQRISNNSTEEIWHMLNLHDDLPELENLDSRGKSVIDSRIRLLEKLYKKKKQTILNGIESLKNFMAGLEARQHEDTRKVEDLVSFINGGDGDPQTFKKKKNRKKRAQKKTSSSISSSSESPALKKFIENHDQDLKSFASTKVIGSTADTSKLLGTRDESFIVKKDVDDSDWDPALKEALHSYHTHTHTHTLKPCVENVLQVKHKKYFYLVMSLTTLGLRDNRRVRRIRLNQRIASVSNLLLIII</sequence>
<dbReference type="GO" id="GO:0009867">
    <property type="term" value="P:jasmonic acid mediated signaling pathway"/>
    <property type="evidence" value="ECO:0007669"/>
    <property type="project" value="UniProtKB-ARBA"/>
</dbReference>
<proteinExistence type="inferred from homology"/>
<dbReference type="Pfam" id="PF03931">
    <property type="entry name" value="Skp1_POZ"/>
    <property type="match status" value="1"/>
</dbReference>
<dbReference type="Gene3D" id="3.30.710.10">
    <property type="entry name" value="Potassium Channel Kv1.1, Chain A"/>
    <property type="match status" value="1"/>
</dbReference>
<feature type="domain" description="SKP1 component POZ" evidence="5">
    <location>
        <begin position="5"/>
        <end position="65"/>
    </location>
</feature>
<keyword evidence="7" id="KW-1185">Reference proteome</keyword>
<dbReference type="SUPFAM" id="SSF81382">
    <property type="entry name" value="Skp1 dimerisation domain-like"/>
    <property type="match status" value="1"/>
</dbReference>
<reference evidence="6" key="1">
    <citation type="journal article" date="2016" name="Nat. Genet.">
        <title>A high-quality carrot genome assembly provides new insights into carotenoid accumulation and asterid genome evolution.</title>
        <authorList>
            <person name="Iorizzo M."/>
            <person name="Ellison S."/>
            <person name="Senalik D."/>
            <person name="Zeng P."/>
            <person name="Satapoomin P."/>
            <person name="Huang J."/>
            <person name="Bowman M."/>
            <person name="Iovene M."/>
            <person name="Sanseverino W."/>
            <person name="Cavagnaro P."/>
            <person name="Yildiz M."/>
            <person name="Macko-Podgorni A."/>
            <person name="Moranska E."/>
            <person name="Grzebelus E."/>
            <person name="Grzebelus D."/>
            <person name="Ashrafi H."/>
            <person name="Zheng Z."/>
            <person name="Cheng S."/>
            <person name="Spooner D."/>
            <person name="Van Deynze A."/>
            <person name="Simon P."/>
        </authorList>
    </citation>
    <scope>NUCLEOTIDE SEQUENCE</scope>
    <source>
        <tissue evidence="6">Leaf</tissue>
    </source>
</reference>
<evidence type="ECO:0000256" key="4">
    <source>
        <dbReference type="SAM" id="MobiDB-lite"/>
    </source>
</evidence>
<evidence type="ECO:0000256" key="3">
    <source>
        <dbReference type="ARBA" id="ARBA00022786"/>
    </source>
</evidence>
<keyword evidence="3" id="KW-0833">Ubl conjugation pathway</keyword>
<evidence type="ECO:0000256" key="1">
    <source>
        <dbReference type="ARBA" id="ARBA00004906"/>
    </source>
</evidence>
<comment type="similarity">
    <text evidence="2">Belongs to the SKP1 family.</text>
</comment>
<dbReference type="EMBL" id="CP093345">
    <property type="protein sequence ID" value="WOG90806.1"/>
    <property type="molecule type" value="Genomic_DNA"/>
</dbReference>
<accession>A0AAF0WLJ0</accession>
<dbReference type="InterPro" id="IPR001232">
    <property type="entry name" value="SKP1-like"/>
</dbReference>
<reference evidence="6" key="2">
    <citation type="submission" date="2022-03" db="EMBL/GenBank/DDBJ databases">
        <title>Draft title - Genomic analysis of global carrot germplasm unveils the trajectory of domestication and the origin of high carotenoid orange carrot.</title>
        <authorList>
            <person name="Iorizzo M."/>
            <person name="Ellison S."/>
            <person name="Senalik D."/>
            <person name="Macko-Podgorni A."/>
            <person name="Grzebelus D."/>
            <person name="Bostan H."/>
            <person name="Rolling W."/>
            <person name="Curaba J."/>
            <person name="Simon P."/>
        </authorList>
    </citation>
    <scope>NUCLEOTIDE SEQUENCE</scope>
    <source>
        <tissue evidence="6">Leaf</tissue>
    </source>
</reference>
<dbReference type="SUPFAM" id="SSF54695">
    <property type="entry name" value="POZ domain"/>
    <property type="match status" value="1"/>
</dbReference>
<feature type="region of interest" description="Disordered" evidence="4">
    <location>
        <begin position="201"/>
        <end position="233"/>
    </location>
</feature>
<dbReference type="InterPro" id="IPR016073">
    <property type="entry name" value="Skp1_comp_POZ"/>
</dbReference>
<dbReference type="GO" id="GO:0006511">
    <property type="term" value="P:ubiquitin-dependent protein catabolic process"/>
    <property type="evidence" value="ECO:0007669"/>
    <property type="project" value="InterPro"/>
</dbReference>
<evidence type="ECO:0000313" key="6">
    <source>
        <dbReference type="EMBL" id="WOG90806.1"/>
    </source>
</evidence>
<evidence type="ECO:0000259" key="5">
    <source>
        <dbReference type="Pfam" id="PF03931"/>
    </source>
</evidence>
<organism evidence="6 7">
    <name type="scientific">Daucus carota subsp. sativus</name>
    <name type="common">Carrot</name>
    <dbReference type="NCBI Taxonomy" id="79200"/>
    <lineage>
        <taxon>Eukaryota</taxon>
        <taxon>Viridiplantae</taxon>
        <taxon>Streptophyta</taxon>
        <taxon>Embryophyta</taxon>
        <taxon>Tracheophyta</taxon>
        <taxon>Spermatophyta</taxon>
        <taxon>Magnoliopsida</taxon>
        <taxon>eudicotyledons</taxon>
        <taxon>Gunneridae</taxon>
        <taxon>Pentapetalae</taxon>
        <taxon>asterids</taxon>
        <taxon>campanulids</taxon>
        <taxon>Apiales</taxon>
        <taxon>Apiaceae</taxon>
        <taxon>Apioideae</taxon>
        <taxon>Scandiceae</taxon>
        <taxon>Daucinae</taxon>
        <taxon>Daucus</taxon>
        <taxon>Daucus sect. Daucus</taxon>
    </lineage>
</organism>
<evidence type="ECO:0000313" key="7">
    <source>
        <dbReference type="Proteomes" id="UP000077755"/>
    </source>
</evidence>
<name>A0AAF0WLJ0_DAUCS</name>
<gene>
    <name evidence="6" type="ORF">DCAR_0310052</name>
</gene>
<protein>
    <recommendedName>
        <fullName evidence="5">SKP1 component POZ domain-containing protein</fullName>
    </recommendedName>
</protein>
<dbReference type="Proteomes" id="UP000077755">
    <property type="component" value="Chromosome 3"/>
</dbReference>
<dbReference type="PANTHER" id="PTHR11165">
    <property type="entry name" value="SKP1"/>
    <property type="match status" value="1"/>
</dbReference>
<dbReference type="InterPro" id="IPR016897">
    <property type="entry name" value="SKP1"/>
</dbReference>
<comment type="pathway">
    <text evidence="1">Protein modification; protein ubiquitination.</text>
</comment>
<feature type="compositionally biased region" description="Basic residues" evidence="4">
    <location>
        <begin position="207"/>
        <end position="219"/>
    </location>
</feature>